<evidence type="ECO:0000256" key="1">
    <source>
        <dbReference type="ARBA" id="ARBA00001957"/>
    </source>
</evidence>
<dbReference type="AlphaFoldDB" id="A0A5B1B2F5"/>
<keyword evidence="2" id="KW-0596">Phosphopantetheine</keyword>
<dbReference type="FunFam" id="1.10.1200.10:FF:000005">
    <property type="entry name" value="Nonribosomal peptide synthetase 1"/>
    <property type="match status" value="1"/>
</dbReference>
<comment type="cofactor">
    <cofactor evidence="1">
        <name>pantetheine 4'-phosphate</name>
        <dbReference type="ChEBI" id="CHEBI:47942"/>
    </cofactor>
</comment>
<dbReference type="SMART" id="SM00823">
    <property type="entry name" value="PKS_PP"/>
    <property type="match status" value="1"/>
</dbReference>
<organism evidence="5 6">
    <name type="scientific">Mycobacterium simiae</name>
    <name type="common">Mycobacterium habana</name>
    <dbReference type="NCBI Taxonomy" id="1784"/>
    <lineage>
        <taxon>Bacteria</taxon>
        <taxon>Bacillati</taxon>
        <taxon>Actinomycetota</taxon>
        <taxon>Actinomycetes</taxon>
        <taxon>Mycobacteriales</taxon>
        <taxon>Mycobacteriaceae</taxon>
        <taxon>Mycobacterium</taxon>
        <taxon>Mycobacterium simiae complex</taxon>
    </lineage>
</organism>
<dbReference type="PROSITE" id="PS50075">
    <property type="entry name" value="CARRIER"/>
    <property type="match status" value="1"/>
</dbReference>
<dbReference type="InterPro" id="IPR020806">
    <property type="entry name" value="PKS_PP-bd"/>
</dbReference>
<name>A0A5B1B2F5_MYCSI</name>
<dbReference type="Pfam" id="PF00668">
    <property type="entry name" value="Condensation"/>
    <property type="match status" value="1"/>
</dbReference>
<evidence type="ECO:0000313" key="6">
    <source>
        <dbReference type="Proteomes" id="UP000324701"/>
    </source>
</evidence>
<protein>
    <submittedName>
        <fullName evidence="5">Thioester reductase</fullName>
    </submittedName>
</protein>
<evidence type="ECO:0000256" key="3">
    <source>
        <dbReference type="ARBA" id="ARBA00022553"/>
    </source>
</evidence>
<reference evidence="5 6" key="1">
    <citation type="submission" date="2019-09" db="EMBL/GenBank/DDBJ databases">
        <title>Report of infection by Mycobacterium simiae a patient suffering from pulmonary tuberculosis.</title>
        <authorList>
            <person name="Mohanty P.S."/>
            <person name="Bansal A.K."/>
            <person name="Singh H."/>
            <person name="Sharma S."/>
            <person name="Patil S.A."/>
            <person name="Upadhaya P."/>
            <person name="Singh P.K."/>
            <person name="Kumar D."/>
            <person name="Kumar S."/>
            <person name="Singh R.K."/>
            <person name="Chaudhary B."/>
        </authorList>
    </citation>
    <scope>NUCLEOTIDE SEQUENCE [LARGE SCALE GENOMIC DNA]</scope>
    <source>
        <strain evidence="5 6">JAL-560-SIM</strain>
    </source>
</reference>
<dbReference type="SUPFAM" id="SSF52777">
    <property type="entry name" value="CoA-dependent acyltransferases"/>
    <property type="match status" value="1"/>
</dbReference>
<proteinExistence type="predicted"/>
<comment type="caution">
    <text evidence="5">The sequence shown here is derived from an EMBL/GenBank/DDBJ whole genome shotgun (WGS) entry which is preliminary data.</text>
</comment>
<dbReference type="PANTHER" id="PTHR45527">
    <property type="entry name" value="NONRIBOSOMAL PEPTIDE SYNTHETASE"/>
    <property type="match status" value="1"/>
</dbReference>
<dbReference type="PANTHER" id="PTHR45527:SF1">
    <property type="entry name" value="FATTY ACID SYNTHASE"/>
    <property type="match status" value="1"/>
</dbReference>
<dbReference type="Proteomes" id="UP000324701">
    <property type="component" value="Unassembled WGS sequence"/>
</dbReference>
<dbReference type="InterPro" id="IPR023213">
    <property type="entry name" value="CAT-like_dom_sf"/>
</dbReference>
<feature type="non-terminal residue" evidence="5">
    <location>
        <position position="323"/>
    </location>
</feature>
<dbReference type="GO" id="GO:0043041">
    <property type="term" value="P:amino acid activation for nonribosomal peptide biosynthetic process"/>
    <property type="evidence" value="ECO:0007669"/>
    <property type="project" value="TreeGrafter"/>
</dbReference>
<gene>
    <name evidence="5" type="ORF">F0Q45_26200</name>
</gene>
<keyword evidence="6" id="KW-1185">Reference proteome</keyword>
<dbReference type="EMBL" id="VTZN01000420">
    <property type="protein sequence ID" value="KAA1242598.1"/>
    <property type="molecule type" value="Genomic_DNA"/>
</dbReference>
<dbReference type="Gene3D" id="3.30.559.10">
    <property type="entry name" value="Chloramphenicol acetyltransferase-like domain"/>
    <property type="match status" value="1"/>
</dbReference>
<dbReference type="InterPro" id="IPR036736">
    <property type="entry name" value="ACP-like_sf"/>
</dbReference>
<dbReference type="RefSeq" id="WP_262491198.1">
    <property type="nucleotide sequence ID" value="NZ_VTZN01000420.1"/>
</dbReference>
<dbReference type="FunFam" id="3.30.559.10:FF:000012">
    <property type="entry name" value="Non-ribosomal peptide synthetase"/>
    <property type="match status" value="1"/>
</dbReference>
<dbReference type="InterPro" id="IPR001242">
    <property type="entry name" value="Condensation_dom"/>
</dbReference>
<dbReference type="SUPFAM" id="SSF47336">
    <property type="entry name" value="ACP-like"/>
    <property type="match status" value="1"/>
</dbReference>
<dbReference type="GO" id="GO:0044550">
    <property type="term" value="P:secondary metabolite biosynthetic process"/>
    <property type="evidence" value="ECO:0007669"/>
    <property type="project" value="TreeGrafter"/>
</dbReference>
<keyword evidence="3" id="KW-0597">Phosphoprotein</keyword>
<evidence type="ECO:0000259" key="4">
    <source>
        <dbReference type="PROSITE" id="PS50075"/>
    </source>
</evidence>
<evidence type="ECO:0000256" key="2">
    <source>
        <dbReference type="ARBA" id="ARBA00022450"/>
    </source>
</evidence>
<feature type="domain" description="Carrier" evidence="4">
    <location>
        <begin position="22"/>
        <end position="97"/>
    </location>
</feature>
<accession>A0A5B1B2F5</accession>
<evidence type="ECO:0000313" key="5">
    <source>
        <dbReference type="EMBL" id="KAA1242598.1"/>
    </source>
</evidence>
<dbReference type="GO" id="GO:0008610">
    <property type="term" value="P:lipid biosynthetic process"/>
    <property type="evidence" value="ECO:0007669"/>
    <property type="project" value="UniProtKB-ARBA"/>
</dbReference>
<dbReference type="InterPro" id="IPR009081">
    <property type="entry name" value="PP-bd_ACP"/>
</dbReference>
<dbReference type="GO" id="GO:0003824">
    <property type="term" value="F:catalytic activity"/>
    <property type="evidence" value="ECO:0007669"/>
    <property type="project" value="InterPro"/>
</dbReference>
<dbReference type="Gene3D" id="1.10.1200.10">
    <property type="entry name" value="ACP-like"/>
    <property type="match status" value="1"/>
</dbReference>
<dbReference type="GO" id="GO:0031177">
    <property type="term" value="F:phosphopantetheine binding"/>
    <property type="evidence" value="ECO:0007669"/>
    <property type="project" value="InterPro"/>
</dbReference>
<sequence length="323" mass="35302">NGKLDTRALPAPEYADTDRYRAPTTPVEEILAGIYAQVLGLDRVGIEDSFFDLGGDSLSAMCAIAAINVALDTHISVRTLFDAPTIIQLAARTTAGSTQLTPLVARERPGVVPLSFAQNRLWFLDQLQGPSPVYNMAWALRLRGVLDVDALGRALADVVDRHEPLRTVFCAVEGIPQQVVLATERADLGWDVIDATAWPAAQLAEAIDAAVRHSFDLATEIPLRAQLFTIGKHEHVLVMTVHHIAADGWSLTPLAADLSAAYASRCANRRPTWTPLPVQYVDFTLWQRGNLGELADPHSGITTQLQYWEKTLSGMPERLELPT</sequence>
<dbReference type="Pfam" id="PF00550">
    <property type="entry name" value="PP-binding"/>
    <property type="match status" value="1"/>
</dbReference>
<feature type="non-terminal residue" evidence="5">
    <location>
        <position position="1"/>
    </location>
</feature>
<dbReference type="GO" id="GO:0005829">
    <property type="term" value="C:cytosol"/>
    <property type="evidence" value="ECO:0007669"/>
    <property type="project" value="TreeGrafter"/>
</dbReference>